<feature type="compositionally biased region" description="Basic residues" evidence="1">
    <location>
        <begin position="461"/>
        <end position="479"/>
    </location>
</feature>
<feature type="compositionally biased region" description="Basic residues" evidence="1">
    <location>
        <begin position="429"/>
        <end position="449"/>
    </location>
</feature>
<dbReference type="EMBL" id="JBHSGF010000005">
    <property type="protein sequence ID" value="MFC4555403.1"/>
    <property type="molecule type" value="Genomic_DNA"/>
</dbReference>
<dbReference type="CDD" id="cd18809">
    <property type="entry name" value="SF1_C_RecD"/>
    <property type="match status" value="1"/>
</dbReference>
<dbReference type="SUPFAM" id="SSF52540">
    <property type="entry name" value="P-loop containing nucleoside triphosphate hydrolases"/>
    <property type="match status" value="2"/>
</dbReference>
<dbReference type="Pfam" id="PF13604">
    <property type="entry name" value="AAA_30"/>
    <property type="match status" value="1"/>
</dbReference>
<evidence type="ECO:0000256" key="1">
    <source>
        <dbReference type="SAM" id="MobiDB-lite"/>
    </source>
</evidence>
<reference evidence="3" key="1">
    <citation type="journal article" date="2019" name="Int. J. Syst. Evol. Microbiol.">
        <title>The Global Catalogue of Microorganisms (GCM) 10K type strain sequencing project: providing services to taxonomists for standard genome sequencing and annotation.</title>
        <authorList>
            <consortium name="The Broad Institute Genomics Platform"/>
            <consortium name="The Broad Institute Genome Sequencing Center for Infectious Disease"/>
            <person name="Wu L."/>
            <person name="Ma J."/>
        </authorList>
    </citation>
    <scope>NUCLEOTIDE SEQUENCE [LARGE SCALE GENOMIC DNA]</scope>
    <source>
        <strain evidence="3">JCM 3369</strain>
    </source>
</reference>
<accession>A0ABV9DBZ2</accession>
<sequence>MPGAGRAGRSGRLGQDPHAPALRASWEGTHGWGSVVGLAPLAAAAEVLGASLGVETENTAKWLVEHDAEAERRRRLARARSILPGTVTRGSVREVAAHIQRLTQEVERWRFRAGQLVIIDEASLAGTASLDRIVACAGEAGAKVLLVGDWAQLSAIDAGGAFGLLVRDRGTGAPELGTARRFSHAWEREAAALLRVGDPDCLRFYEHHGRVREGDHDDMVDGAYATWRVDELAGKRSLLIAGDGDTVRALNERARAELVVAGRVVPDGSRLRDGLFAGVGDRVVTRRNDRRLTVGPRWVKNGDTWIVTARHNDGALTVKRPRGGPSVTLPATYVRGHVELGYATTAFRAQGATVDTAHAIVTGPGLTREVLYVMLTRAREANTAYVCTDRPVEPLHGFSEAPTTGRGVLTSVMERRSRSLRTRDERAGTRRGKLHPHPRRRVRHHRPTRSSRALDCTPHPRGPRPRPSRRCHGIGRPRCPRSGAAPRRSTRHRTRRRPPVHYQAGGHRR</sequence>
<comment type="caution">
    <text evidence="2">The sequence shown here is derived from an EMBL/GenBank/DDBJ whole genome shotgun (WGS) entry which is preliminary data.</text>
</comment>
<gene>
    <name evidence="2" type="ORF">ACFO3F_09095</name>
</gene>
<feature type="region of interest" description="Disordered" evidence="1">
    <location>
        <begin position="397"/>
        <end position="509"/>
    </location>
</feature>
<proteinExistence type="predicted"/>
<dbReference type="Gene3D" id="3.40.50.300">
    <property type="entry name" value="P-loop containing nucleotide triphosphate hydrolases"/>
    <property type="match status" value="2"/>
</dbReference>
<evidence type="ECO:0000313" key="3">
    <source>
        <dbReference type="Proteomes" id="UP001595955"/>
    </source>
</evidence>
<dbReference type="RefSeq" id="WP_122823851.1">
    <property type="nucleotide sequence ID" value="NZ_JBHSGF010000005.1"/>
</dbReference>
<feature type="compositionally biased region" description="Basic residues" evidence="1">
    <location>
        <begin position="488"/>
        <end position="499"/>
    </location>
</feature>
<feature type="compositionally biased region" description="Basic and acidic residues" evidence="1">
    <location>
        <begin position="413"/>
        <end position="428"/>
    </location>
</feature>
<name>A0ABV9DBZ2_9MICO</name>
<evidence type="ECO:0000313" key="2">
    <source>
        <dbReference type="EMBL" id="MFC4555403.1"/>
    </source>
</evidence>
<dbReference type="Proteomes" id="UP001595955">
    <property type="component" value="Unassembled WGS sequence"/>
</dbReference>
<keyword evidence="3" id="KW-1185">Reference proteome</keyword>
<dbReference type="InterPro" id="IPR027417">
    <property type="entry name" value="P-loop_NTPase"/>
</dbReference>
<dbReference type="Gene3D" id="2.30.30.940">
    <property type="match status" value="1"/>
</dbReference>
<protein>
    <submittedName>
        <fullName evidence="2">ATP-dependent RecD-like DNA helicase</fullName>
    </submittedName>
</protein>
<organism evidence="2 3">
    <name type="scientific">Georgenia faecalis</name>
    <dbReference type="NCBI Taxonomy" id="2483799"/>
    <lineage>
        <taxon>Bacteria</taxon>
        <taxon>Bacillati</taxon>
        <taxon>Actinomycetota</taxon>
        <taxon>Actinomycetes</taxon>
        <taxon>Micrococcales</taxon>
        <taxon>Bogoriellaceae</taxon>
        <taxon>Georgenia</taxon>
    </lineage>
</organism>